<evidence type="ECO:0000313" key="2">
    <source>
        <dbReference type="EMBL" id="KAJ3127894.1"/>
    </source>
</evidence>
<reference evidence="2" key="1">
    <citation type="submission" date="2020-05" db="EMBL/GenBank/DDBJ databases">
        <title>Phylogenomic resolution of chytrid fungi.</title>
        <authorList>
            <person name="Stajich J.E."/>
            <person name="Amses K."/>
            <person name="Simmons R."/>
            <person name="Seto K."/>
            <person name="Myers J."/>
            <person name="Bonds A."/>
            <person name="Quandt C.A."/>
            <person name="Barry K."/>
            <person name="Liu P."/>
            <person name="Grigoriev I."/>
            <person name="Longcore J.E."/>
            <person name="James T.Y."/>
        </authorList>
    </citation>
    <scope>NUCLEOTIDE SEQUENCE</scope>
    <source>
        <strain evidence="2">JEL0513</strain>
    </source>
</reference>
<evidence type="ECO:0000256" key="1">
    <source>
        <dbReference type="SAM" id="Phobius"/>
    </source>
</evidence>
<protein>
    <submittedName>
        <fullName evidence="2">Uncharacterized protein</fullName>
    </submittedName>
</protein>
<feature type="transmembrane region" description="Helical" evidence="1">
    <location>
        <begin position="63"/>
        <end position="83"/>
    </location>
</feature>
<feature type="transmembrane region" description="Helical" evidence="1">
    <location>
        <begin position="156"/>
        <end position="178"/>
    </location>
</feature>
<keyword evidence="1" id="KW-1133">Transmembrane helix</keyword>
<keyword evidence="1" id="KW-0812">Transmembrane</keyword>
<comment type="caution">
    <text evidence="2">The sequence shown here is derived from an EMBL/GenBank/DDBJ whole genome shotgun (WGS) entry which is preliminary data.</text>
</comment>
<evidence type="ECO:0000313" key="3">
    <source>
        <dbReference type="Proteomes" id="UP001211907"/>
    </source>
</evidence>
<proteinExistence type="predicted"/>
<name>A0AAD5XHY8_9FUNG</name>
<feature type="transmembrane region" description="Helical" evidence="1">
    <location>
        <begin position="272"/>
        <end position="299"/>
    </location>
</feature>
<keyword evidence="1" id="KW-0472">Membrane</keyword>
<dbReference type="AlphaFoldDB" id="A0AAD5XHY8"/>
<dbReference type="Proteomes" id="UP001211907">
    <property type="component" value="Unassembled WGS sequence"/>
</dbReference>
<feature type="transmembrane region" description="Helical" evidence="1">
    <location>
        <begin position="241"/>
        <end position="260"/>
    </location>
</feature>
<gene>
    <name evidence="2" type="ORF">HK100_009475</name>
</gene>
<organism evidence="2 3">
    <name type="scientific">Physocladia obscura</name>
    <dbReference type="NCBI Taxonomy" id="109957"/>
    <lineage>
        <taxon>Eukaryota</taxon>
        <taxon>Fungi</taxon>
        <taxon>Fungi incertae sedis</taxon>
        <taxon>Chytridiomycota</taxon>
        <taxon>Chytridiomycota incertae sedis</taxon>
        <taxon>Chytridiomycetes</taxon>
        <taxon>Chytridiales</taxon>
        <taxon>Chytriomycetaceae</taxon>
        <taxon>Physocladia</taxon>
    </lineage>
</organism>
<accession>A0AAD5XHY8</accession>
<sequence>MNTTTIYEAAKTTWGEYAATNRVAFLGKLGVSGAIIKLVRLNMNGLLLDWWGFLGIPVAFRSAFFWFSFALEAVNLVIALSSLLSDPKRDYPETLVYFTYVLYNSYPLMIKAAASNALSGLIFSYIIVLPVGIIGLVAIATIYQADDDPGNYAAKVGVFCLVAAIIGTIFFGFFNSLWKDTVTKSYYNSTSKQTIYVSTCTWFGFIKQKRFWSRSPDSSIQDFVISRHQPFYILHKFMPRLLINVYYVLTVTAVSLHVGIWEFPSGLGFDTVGGSISIALQIASMVGFFSLLGDLYNLVKTTISKRKHPENVVAPGSIDIEAFLKIMEETAGNMQQEFEEGNLSHSISFGQHIWRFFRKFGRTGYRFLQKFLNFSFTHIQPISAIIYYKFAWNMLIEWIRDLWIKAPDESYTMQGEYLTHTRFGSVVEETVTTSFGYNQNVEATVTLSGFSQNVEADRYATDDQISNTSNSSNNQNSENQANVADLHNKISISFSSEDLDEILKAGSDEV</sequence>
<feature type="transmembrane region" description="Helical" evidence="1">
    <location>
        <begin position="121"/>
        <end position="144"/>
    </location>
</feature>
<keyword evidence="3" id="KW-1185">Reference proteome</keyword>
<dbReference type="EMBL" id="JADGJH010000488">
    <property type="protein sequence ID" value="KAJ3127894.1"/>
    <property type="molecule type" value="Genomic_DNA"/>
</dbReference>